<dbReference type="EMBL" id="JBHSIM010000050">
    <property type="protein sequence ID" value="MFC4835630.1"/>
    <property type="molecule type" value="Genomic_DNA"/>
</dbReference>
<keyword evidence="1" id="KW-0699">rRNA-binding</keyword>
<organism evidence="4 5">
    <name type="scientific">Actinomycetospora chibensis</name>
    <dbReference type="NCBI Taxonomy" id="663606"/>
    <lineage>
        <taxon>Bacteria</taxon>
        <taxon>Bacillati</taxon>
        <taxon>Actinomycetota</taxon>
        <taxon>Actinomycetes</taxon>
        <taxon>Pseudonocardiales</taxon>
        <taxon>Pseudonocardiaceae</taxon>
        <taxon>Actinomycetospora</taxon>
    </lineage>
</organism>
<dbReference type="Pfam" id="PF00253">
    <property type="entry name" value="Ribosomal_S14"/>
    <property type="match status" value="1"/>
</dbReference>
<keyword evidence="5" id="KW-1185">Reference proteome</keyword>
<proteinExistence type="predicted"/>
<sequence>MRAFGPSRVRMREYAHAGYLPGVMKSS</sequence>
<dbReference type="InterPro" id="IPR001209">
    <property type="entry name" value="Ribosomal_uS14"/>
</dbReference>
<evidence type="ECO:0000313" key="4">
    <source>
        <dbReference type="EMBL" id="MFC4835630.1"/>
    </source>
</evidence>
<dbReference type="SUPFAM" id="SSF57716">
    <property type="entry name" value="Glucocorticoid receptor-like (DNA-binding domain)"/>
    <property type="match status" value="1"/>
</dbReference>
<dbReference type="RefSeq" id="WP_274189586.1">
    <property type="nucleotide sequence ID" value="NZ_BAABHN010000050.1"/>
</dbReference>
<evidence type="ECO:0000256" key="1">
    <source>
        <dbReference type="ARBA" id="ARBA00022730"/>
    </source>
</evidence>
<evidence type="ECO:0000256" key="2">
    <source>
        <dbReference type="ARBA" id="ARBA00022980"/>
    </source>
</evidence>
<keyword evidence="1" id="KW-0694">RNA-binding</keyword>
<gene>
    <name evidence="4" type="ORF">ACFPEL_24695</name>
</gene>
<evidence type="ECO:0000313" key="5">
    <source>
        <dbReference type="Proteomes" id="UP001595909"/>
    </source>
</evidence>
<evidence type="ECO:0000256" key="3">
    <source>
        <dbReference type="ARBA" id="ARBA00023274"/>
    </source>
</evidence>
<name>A0ABV9RPA4_9PSEU</name>
<accession>A0ABV9RPA4</accession>
<dbReference type="Gene3D" id="4.10.830.10">
    <property type="entry name" value="30s Ribosomal Protein S14, Chain N"/>
    <property type="match status" value="1"/>
</dbReference>
<dbReference type="Proteomes" id="UP001595909">
    <property type="component" value="Unassembled WGS sequence"/>
</dbReference>
<dbReference type="InterPro" id="IPR043140">
    <property type="entry name" value="Ribosomal_uS14_sf"/>
</dbReference>
<keyword evidence="2" id="KW-0689">Ribosomal protein</keyword>
<keyword evidence="3" id="KW-0687">Ribonucleoprotein</keyword>
<reference evidence="5" key="1">
    <citation type="journal article" date="2019" name="Int. J. Syst. Evol. Microbiol.">
        <title>The Global Catalogue of Microorganisms (GCM) 10K type strain sequencing project: providing services to taxonomists for standard genome sequencing and annotation.</title>
        <authorList>
            <consortium name="The Broad Institute Genomics Platform"/>
            <consortium name="The Broad Institute Genome Sequencing Center for Infectious Disease"/>
            <person name="Wu L."/>
            <person name="Ma J."/>
        </authorList>
    </citation>
    <scope>NUCLEOTIDE SEQUENCE [LARGE SCALE GENOMIC DNA]</scope>
    <source>
        <strain evidence="5">CCUG 50347</strain>
    </source>
</reference>
<protein>
    <submittedName>
        <fullName evidence="4">Uncharacterized protein</fullName>
    </submittedName>
</protein>
<comment type="caution">
    <text evidence="4">The sequence shown here is derived from an EMBL/GenBank/DDBJ whole genome shotgun (WGS) entry which is preliminary data.</text>
</comment>